<proteinExistence type="predicted"/>
<reference evidence="1" key="2">
    <citation type="submission" date="2013-11" db="EMBL/GenBank/DDBJ databases">
        <title>Draft genome sequence of Bacteroides uniformis (ATCC 8492).</title>
        <authorList>
            <person name="Sudarsanam P."/>
            <person name="Ley R."/>
            <person name="Guruge J."/>
            <person name="Turnbaugh P.J."/>
            <person name="Mahowald M."/>
            <person name="Liep D."/>
            <person name="Gordon J."/>
        </authorList>
    </citation>
    <scope>NUCLEOTIDE SEQUENCE</scope>
    <source>
        <strain evidence="1">ATCC 8492</strain>
    </source>
</reference>
<name>A0ABC9NED8_BACUC</name>
<gene>
    <name evidence="1" type="ORF">BACUNI_01223</name>
</gene>
<dbReference type="AlphaFoldDB" id="A0ABC9NED8"/>
<organism evidence="1 2">
    <name type="scientific">Bacteroides uniformis (strain ATCC 8492 / DSM 6597 / CCUG 4942 / CIP 103695 / JCM 5828 / KCTC 5204 / NCTC 13054 / VPI 0061)</name>
    <dbReference type="NCBI Taxonomy" id="411479"/>
    <lineage>
        <taxon>Bacteria</taxon>
        <taxon>Pseudomonadati</taxon>
        <taxon>Bacteroidota</taxon>
        <taxon>Bacteroidia</taxon>
        <taxon>Bacteroidales</taxon>
        <taxon>Bacteroidaceae</taxon>
        <taxon>Bacteroides</taxon>
    </lineage>
</organism>
<evidence type="ECO:0000313" key="1">
    <source>
        <dbReference type="EMBL" id="EDO55135.1"/>
    </source>
</evidence>
<comment type="caution">
    <text evidence="1">The sequence shown here is derived from an EMBL/GenBank/DDBJ whole genome shotgun (WGS) entry which is preliminary data.</text>
</comment>
<keyword evidence="2" id="KW-1185">Reference proteome</keyword>
<dbReference type="Proteomes" id="UP000004110">
    <property type="component" value="Unassembled WGS sequence"/>
</dbReference>
<dbReference type="EMBL" id="AAYH02000039">
    <property type="protein sequence ID" value="EDO55135.1"/>
    <property type="molecule type" value="Genomic_DNA"/>
</dbReference>
<accession>A0ABC9NED8</accession>
<reference evidence="1" key="1">
    <citation type="submission" date="2007-06" db="EMBL/GenBank/DDBJ databases">
        <authorList>
            <person name="Fulton L."/>
            <person name="Clifton S."/>
            <person name="Fulton B."/>
            <person name="Xu J."/>
            <person name="Minx P."/>
            <person name="Pepin K.H."/>
            <person name="Johnson M."/>
            <person name="Thiruvilangam P."/>
            <person name="Bhonagiri V."/>
            <person name="Nash W.E."/>
            <person name="Mardis E.R."/>
            <person name="Wilson R.K."/>
        </authorList>
    </citation>
    <scope>NUCLEOTIDE SEQUENCE [LARGE SCALE GENOMIC DNA]</scope>
    <source>
        <strain evidence="1">ATCC 8492</strain>
    </source>
</reference>
<protein>
    <submittedName>
        <fullName evidence="1">Uncharacterized protein</fullName>
    </submittedName>
</protein>
<evidence type="ECO:0000313" key="2">
    <source>
        <dbReference type="Proteomes" id="UP000004110"/>
    </source>
</evidence>
<sequence length="36" mass="4133">MQDSRIRLIIGMDSSKKGNPFFKELPLGVILLVFIR</sequence>